<feature type="transmembrane region" description="Helical" evidence="1">
    <location>
        <begin position="245"/>
        <end position="264"/>
    </location>
</feature>
<feature type="transmembrane region" description="Helical" evidence="1">
    <location>
        <begin position="372"/>
        <end position="393"/>
    </location>
</feature>
<dbReference type="InterPro" id="IPR050697">
    <property type="entry name" value="Adenylyl/Guanylyl_Cyclase_3/4"/>
</dbReference>
<dbReference type="SUPFAM" id="SSF55781">
    <property type="entry name" value="GAF domain-like"/>
    <property type="match status" value="1"/>
</dbReference>
<accession>A0A1B2AGW0</accession>
<dbReference type="InterPro" id="IPR000014">
    <property type="entry name" value="PAS"/>
</dbReference>
<dbReference type="Pfam" id="PF00211">
    <property type="entry name" value="Guanylate_cyc"/>
    <property type="match status" value="1"/>
</dbReference>
<dbReference type="KEGG" id="ado:A6F68_02891"/>
<organism evidence="4 5">
    <name type="scientific">Tsuneonella dongtanensis</name>
    <dbReference type="NCBI Taxonomy" id="692370"/>
    <lineage>
        <taxon>Bacteria</taxon>
        <taxon>Pseudomonadati</taxon>
        <taxon>Pseudomonadota</taxon>
        <taxon>Alphaproteobacteria</taxon>
        <taxon>Sphingomonadales</taxon>
        <taxon>Erythrobacteraceae</taxon>
        <taxon>Tsuneonella</taxon>
    </lineage>
</organism>
<evidence type="ECO:0000259" key="2">
    <source>
        <dbReference type="PROSITE" id="PS50112"/>
    </source>
</evidence>
<feature type="transmembrane region" description="Helical" evidence="1">
    <location>
        <begin position="276"/>
        <end position="298"/>
    </location>
</feature>
<reference evidence="4 5" key="1">
    <citation type="submission" date="2016-07" db="EMBL/GenBank/DDBJ databases">
        <title>Complete genome sequence of Altererythrobacter dongtanensis KCTC 22672, a type strain with esterase isolated from tidal flat.</title>
        <authorList>
            <person name="Cheng H."/>
            <person name="Wu Y.-H."/>
            <person name="Zhou P."/>
            <person name="Huo Y.-Y."/>
            <person name="Wang C.-S."/>
            <person name="Xu X.-W."/>
        </authorList>
    </citation>
    <scope>NUCLEOTIDE SEQUENCE [LARGE SCALE GENOMIC DNA]</scope>
    <source>
        <strain evidence="4 5">KCTC 22672</strain>
    </source>
</reference>
<sequence length="1004" mass="107055">MAPTALLPDGRSAALRLVLSRLGAALLLIGVLAALCAPFLISPLASGAPQARQGLVDFSGWSDLDRPVRLSGEWSFAWNAGVGEGEVPPERMRVPGEWIEQGTGAGESLGPGAGTYGLRIEGLPPGKYAMHVPLLYSATEVSVDGERLAGYGQVGTTAQTTVQHPRSGNVMFTTEGGPVVIAVQLASFHHRETGLNSAPVLGRPAAVDQWLTWEAAQDFVFVVSLLILAAYGIVVYIYRGEELPALYFAASCIFFVPTALAMSFDNLLLAAFPSFGLGGMMAVQYGTFGLTALFFLGYAHHLFPQESFRIAVRLLAAAIGLLTLAEIVLIAMGDTMTASLLSPYSMGVTVLICLYVVVVVARAAYRGRSGAWVLFAGMGLFVALMTLVAVVQVDILPRDQVVGSDLAPVGILMLLFSHVVVFAKRWSQATHAAERSNAELRTLLDVSTAISTEIDLHPLLAKIVEATTQVVHADRSSLFLYDPRTNELWSLFAQGLATQEIRFPADQGIAGHCFAAGEPVVVADSYADPRFNPAVDAATGYTTKTILSVPITTREGRRLGVLQALNRIGKDEFNRHDIRQMTAFASQAAIAIENANLFSEVVAARNYNESILGSMSSGVVTLDDDGKVAKLNTAACDILGYSSATIEGTRPADTIAKENPALLEEIETVASDNTARNLIDFDVVTGRADHISANISIVPLQGDKGPTGVLILLDNITASKRLQGAIGKFLPQSAVQEILERDENLLFGTSCKASVMFADIRNFTAAAETLTPRQTVDMLNDVFTSLFEAVASNEGVLDKFIGDALMAVYGAPLPTGNDAENAVRSALQMQALLGEFNRAREGSGLPVLALGIGIATGEVIAGTIGSPKRMDYTVIGDSVNLASRLEAITKTYKVRTILCEDTAVARSDFALRELDTVRVRGRTRPTRIYEVLTLAEADANGELLQAYAEARDLLLRRDWAGAVRGFQRALTIAPDDNPSGLMLARAQALSAAPPGPDWDGVWSG</sequence>
<protein>
    <submittedName>
        <fullName evidence="4">Adenylate cyclase 2</fullName>
        <ecNumber evidence="4">4.6.1.1</ecNumber>
    </submittedName>
</protein>
<dbReference type="PANTHER" id="PTHR43081:SF1">
    <property type="entry name" value="ADENYLATE CYCLASE, TERMINAL-DIFFERENTIATION SPECIFIC"/>
    <property type="match status" value="1"/>
</dbReference>
<dbReference type="InterPro" id="IPR035965">
    <property type="entry name" value="PAS-like_dom_sf"/>
</dbReference>
<keyword evidence="5" id="KW-1185">Reference proteome</keyword>
<dbReference type="InterPro" id="IPR029787">
    <property type="entry name" value="Nucleotide_cyclase"/>
</dbReference>
<dbReference type="SUPFAM" id="SSF55073">
    <property type="entry name" value="Nucleotide cyclase"/>
    <property type="match status" value="1"/>
</dbReference>
<dbReference type="Pfam" id="PF07695">
    <property type="entry name" value="7TMR-DISM_7TM"/>
    <property type="match status" value="1"/>
</dbReference>
<dbReference type="Gene3D" id="3.30.70.1230">
    <property type="entry name" value="Nucleotide cyclase"/>
    <property type="match status" value="1"/>
</dbReference>
<dbReference type="SMART" id="SM00091">
    <property type="entry name" value="PAS"/>
    <property type="match status" value="1"/>
</dbReference>
<evidence type="ECO:0000313" key="4">
    <source>
        <dbReference type="EMBL" id="ANY21379.1"/>
    </source>
</evidence>
<feature type="transmembrane region" description="Helical" evidence="1">
    <location>
        <begin position="310"/>
        <end position="332"/>
    </location>
</feature>
<evidence type="ECO:0000259" key="3">
    <source>
        <dbReference type="PROSITE" id="PS50125"/>
    </source>
</evidence>
<dbReference type="CDD" id="cd07302">
    <property type="entry name" value="CHD"/>
    <property type="match status" value="1"/>
</dbReference>
<dbReference type="SUPFAM" id="SSF55785">
    <property type="entry name" value="PYP-like sensor domain (PAS domain)"/>
    <property type="match status" value="1"/>
</dbReference>
<keyword evidence="1" id="KW-0812">Transmembrane</keyword>
<dbReference type="SMART" id="SM00044">
    <property type="entry name" value="CYCc"/>
    <property type="match status" value="1"/>
</dbReference>
<dbReference type="RefSeq" id="WP_067681601.1">
    <property type="nucleotide sequence ID" value="NZ_CP016591.1"/>
</dbReference>
<dbReference type="AlphaFoldDB" id="A0A1B2AGW0"/>
<dbReference type="InterPro" id="IPR003018">
    <property type="entry name" value="GAF"/>
</dbReference>
<dbReference type="NCBIfam" id="TIGR00229">
    <property type="entry name" value="sensory_box"/>
    <property type="match status" value="1"/>
</dbReference>
<feature type="domain" description="Guanylate cyclase" evidence="3">
    <location>
        <begin position="754"/>
        <end position="886"/>
    </location>
</feature>
<keyword evidence="1" id="KW-0472">Membrane</keyword>
<dbReference type="InterPro" id="IPR029016">
    <property type="entry name" value="GAF-like_dom_sf"/>
</dbReference>
<dbReference type="Proteomes" id="UP000092932">
    <property type="component" value="Chromosome"/>
</dbReference>
<evidence type="ECO:0000313" key="5">
    <source>
        <dbReference type="Proteomes" id="UP000092932"/>
    </source>
</evidence>
<gene>
    <name evidence="4" type="primary">cyaB_2</name>
    <name evidence="4" type="ORF">A6F68_02891</name>
</gene>
<dbReference type="GO" id="GO:0006171">
    <property type="term" value="P:cAMP biosynthetic process"/>
    <property type="evidence" value="ECO:0007669"/>
    <property type="project" value="TreeGrafter"/>
</dbReference>
<dbReference type="EMBL" id="CP016591">
    <property type="protein sequence ID" value="ANY21379.1"/>
    <property type="molecule type" value="Genomic_DNA"/>
</dbReference>
<dbReference type="InterPro" id="IPR013767">
    <property type="entry name" value="PAS_fold"/>
</dbReference>
<dbReference type="Gene3D" id="3.30.450.20">
    <property type="entry name" value="PAS domain"/>
    <property type="match status" value="1"/>
</dbReference>
<dbReference type="SMART" id="SM00065">
    <property type="entry name" value="GAF"/>
    <property type="match status" value="1"/>
</dbReference>
<dbReference type="Gene3D" id="3.30.450.40">
    <property type="match status" value="1"/>
</dbReference>
<dbReference type="InterPro" id="IPR011623">
    <property type="entry name" value="7TMR_DISM_rcpt_extracell_dom1"/>
</dbReference>
<feature type="transmembrane region" description="Helical" evidence="1">
    <location>
        <begin position="219"/>
        <end position="238"/>
    </location>
</feature>
<evidence type="ECO:0000256" key="1">
    <source>
        <dbReference type="SAM" id="Phobius"/>
    </source>
</evidence>
<dbReference type="PANTHER" id="PTHR43081">
    <property type="entry name" value="ADENYLATE CYCLASE, TERMINAL-DIFFERENTIATION SPECIFIC-RELATED"/>
    <property type="match status" value="1"/>
</dbReference>
<dbReference type="Pfam" id="PF00989">
    <property type="entry name" value="PAS"/>
    <property type="match status" value="1"/>
</dbReference>
<dbReference type="STRING" id="692370.A6F68_02891"/>
<dbReference type="InterPro" id="IPR001054">
    <property type="entry name" value="A/G_cyclase"/>
</dbReference>
<dbReference type="CDD" id="cd00130">
    <property type="entry name" value="PAS"/>
    <property type="match status" value="1"/>
</dbReference>
<keyword evidence="1" id="KW-1133">Transmembrane helix</keyword>
<dbReference type="GO" id="GO:0035556">
    <property type="term" value="P:intracellular signal transduction"/>
    <property type="evidence" value="ECO:0007669"/>
    <property type="project" value="InterPro"/>
</dbReference>
<dbReference type="PATRIC" id="fig|692370.5.peg.2900"/>
<feature type="transmembrane region" description="Helical" evidence="1">
    <location>
        <begin position="344"/>
        <end position="365"/>
    </location>
</feature>
<dbReference type="PROSITE" id="PS50112">
    <property type="entry name" value="PAS"/>
    <property type="match status" value="1"/>
</dbReference>
<dbReference type="EC" id="4.6.1.1" evidence="4"/>
<dbReference type="Pfam" id="PF01590">
    <property type="entry name" value="GAF"/>
    <property type="match status" value="1"/>
</dbReference>
<name>A0A1B2AGW0_9SPHN</name>
<dbReference type="PROSITE" id="PS50125">
    <property type="entry name" value="GUANYLATE_CYCLASE_2"/>
    <property type="match status" value="1"/>
</dbReference>
<keyword evidence="4" id="KW-0456">Lyase</keyword>
<dbReference type="OrthoDB" id="9789782at2"/>
<feature type="domain" description="PAS" evidence="2">
    <location>
        <begin position="604"/>
        <end position="648"/>
    </location>
</feature>
<dbReference type="GO" id="GO:0004016">
    <property type="term" value="F:adenylate cyclase activity"/>
    <property type="evidence" value="ECO:0007669"/>
    <property type="project" value="UniProtKB-EC"/>
</dbReference>
<proteinExistence type="predicted"/>